<protein>
    <submittedName>
        <fullName evidence="1">Hemagglutinin repeat-containing protein</fullName>
    </submittedName>
</protein>
<reference evidence="2" key="1">
    <citation type="journal article" date="2019" name="Int. J. Syst. Evol. Microbiol.">
        <title>The Global Catalogue of Microorganisms (GCM) 10K type strain sequencing project: providing services to taxonomists for standard genome sequencing and annotation.</title>
        <authorList>
            <consortium name="The Broad Institute Genomics Platform"/>
            <consortium name="The Broad Institute Genome Sequencing Center for Infectious Disease"/>
            <person name="Wu L."/>
            <person name="Ma J."/>
        </authorList>
    </citation>
    <scope>NUCLEOTIDE SEQUENCE [LARGE SCALE GENOMIC DNA]</scope>
    <source>
        <strain evidence="2">JCM 17066</strain>
    </source>
</reference>
<dbReference type="InterPro" id="IPR025157">
    <property type="entry name" value="Hemagglutinin_rpt"/>
</dbReference>
<name>A0ABW0MHB1_9BURK</name>
<evidence type="ECO:0000313" key="2">
    <source>
        <dbReference type="Proteomes" id="UP001596045"/>
    </source>
</evidence>
<accession>A0ABW0MHB1</accession>
<dbReference type="Proteomes" id="UP001596045">
    <property type="component" value="Unassembled WGS sequence"/>
</dbReference>
<proteinExistence type="predicted"/>
<dbReference type="Pfam" id="PF13332">
    <property type="entry name" value="Fil_haemagg_2"/>
    <property type="match status" value="1"/>
</dbReference>
<sequence>MPHWAARQCCGGVAVTRCHSTRIQAGQQLRVVASDLGAGKDLTLICQSVDLSAAQNTSVEHGAQQSSSSGFSVRATFNPLSAFRSAYQQSASNNKSTSFLGRSSKHADAMADGSLAAMTPVVVQAASRSASGNQDHASSSAQVSTLTAGNKLTILATGNTAYLLNIT</sequence>
<evidence type="ECO:0000313" key="1">
    <source>
        <dbReference type="EMBL" id="MFC5476378.1"/>
    </source>
</evidence>
<organism evidence="1 2">
    <name type="scientific">Paraherbaspirillum soli</name>
    <dbReference type="NCBI Taxonomy" id="631222"/>
    <lineage>
        <taxon>Bacteria</taxon>
        <taxon>Pseudomonadati</taxon>
        <taxon>Pseudomonadota</taxon>
        <taxon>Betaproteobacteria</taxon>
        <taxon>Burkholderiales</taxon>
        <taxon>Oxalobacteraceae</taxon>
        <taxon>Paraherbaspirillum</taxon>
    </lineage>
</organism>
<gene>
    <name evidence="1" type="ORF">ACFPM8_20630</name>
</gene>
<dbReference type="EMBL" id="JBHSMT010000030">
    <property type="protein sequence ID" value="MFC5476378.1"/>
    <property type="molecule type" value="Genomic_DNA"/>
</dbReference>
<keyword evidence="2" id="KW-1185">Reference proteome</keyword>
<comment type="caution">
    <text evidence="1">The sequence shown here is derived from an EMBL/GenBank/DDBJ whole genome shotgun (WGS) entry which is preliminary data.</text>
</comment>
<dbReference type="RefSeq" id="WP_379000516.1">
    <property type="nucleotide sequence ID" value="NZ_JBHSMT010000030.1"/>
</dbReference>